<dbReference type="Pfam" id="PF13529">
    <property type="entry name" value="Peptidase_C39_2"/>
    <property type="match status" value="1"/>
</dbReference>
<name>A0A0D0GBP2_9SPHI</name>
<gene>
    <name evidence="3" type="ORF">TH53_25015</name>
</gene>
<reference evidence="3 4" key="1">
    <citation type="submission" date="2015-01" db="EMBL/GenBank/DDBJ databases">
        <title>Draft genome sequence of Pedobacter sp. NL19 isolated from sludge of an effluent treatment pond in an abandoned uranium mine.</title>
        <authorList>
            <person name="Santos T."/>
            <person name="Caetano T."/>
            <person name="Covas C."/>
            <person name="Cruz A."/>
            <person name="Mendo S."/>
        </authorList>
    </citation>
    <scope>NUCLEOTIDE SEQUENCE [LARGE SCALE GENOMIC DNA]</scope>
    <source>
        <strain evidence="3 4">NL19</strain>
    </source>
</reference>
<dbReference type="PROSITE" id="PS51257">
    <property type="entry name" value="PROKAR_LIPOPROTEIN"/>
    <property type="match status" value="1"/>
</dbReference>
<feature type="domain" description="Peptidase C39-like" evidence="2">
    <location>
        <begin position="299"/>
        <end position="412"/>
    </location>
</feature>
<evidence type="ECO:0000313" key="3">
    <source>
        <dbReference type="EMBL" id="KIO74692.1"/>
    </source>
</evidence>
<feature type="compositionally biased region" description="Basic and acidic residues" evidence="1">
    <location>
        <begin position="282"/>
        <end position="292"/>
    </location>
</feature>
<dbReference type="AlphaFoldDB" id="A0A0D0GBP2"/>
<keyword evidence="4" id="KW-1185">Reference proteome</keyword>
<organism evidence="3 4">
    <name type="scientific">Pedobacter lusitanus</name>
    <dbReference type="NCBI Taxonomy" id="1503925"/>
    <lineage>
        <taxon>Bacteria</taxon>
        <taxon>Pseudomonadati</taxon>
        <taxon>Bacteroidota</taxon>
        <taxon>Sphingobacteriia</taxon>
        <taxon>Sphingobacteriales</taxon>
        <taxon>Sphingobacteriaceae</taxon>
        <taxon>Pedobacter</taxon>
    </lineage>
</organism>
<dbReference type="OrthoDB" id="711004at2"/>
<dbReference type="InterPro" id="IPR039564">
    <property type="entry name" value="Peptidase_C39-like"/>
</dbReference>
<evidence type="ECO:0000313" key="4">
    <source>
        <dbReference type="Proteomes" id="UP000032049"/>
    </source>
</evidence>
<evidence type="ECO:0000256" key="1">
    <source>
        <dbReference type="SAM" id="MobiDB-lite"/>
    </source>
</evidence>
<accession>A0A0D0GBP2</accession>
<dbReference type="Proteomes" id="UP000032049">
    <property type="component" value="Unassembled WGS sequence"/>
</dbReference>
<evidence type="ECO:0000259" key="2">
    <source>
        <dbReference type="Pfam" id="PF13529"/>
    </source>
</evidence>
<sequence>MKEKKIKLITLVMLLILIAGCVKERLSDQDAGKSVKVLANISEIKRQFYEEKVNLKLVHQFTPEVKTSWEPNWEEASSYLNSKSNQSSYLYIPLIPHVEKDNKDLIGIERGNRTYLMIKDNKEYFKVIYSREINETVSNEDPDVFNFKTFTGTAVFINLVTGNSYQLNYKNGVSDYQKQLLVLNKAKVNSLSKIKTEAITTECHTEYICTWTAICHGRLFITVNLRGCSPPNSGAGSCLWHEVDWYQSDTSPREVCGLVNVPDESPLPGGIGGTGDPSQADHSLKKDKLPTNNTKDRQLANTCVFKSMEWIDSYFDGKRDVDHFLNQYAKTTGPEESSGTRAFNLFTNGVPENELNTLVTMFFDTTPTTTIKASIDSGYPLMGTITTDTKDIGHEVMITGYNNNGSIQYFDPQLGKYDVKPGPGDFTNLYTITGRK</sequence>
<feature type="region of interest" description="Disordered" evidence="1">
    <location>
        <begin position="266"/>
        <end position="292"/>
    </location>
</feature>
<protein>
    <recommendedName>
        <fullName evidence="2">Peptidase C39-like domain-containing protein</fullName>
    </recommendedName>
</protein>
<proteinExistence type="predicted"/>
<dbReference type="STRING" id="1503925.TH53_25015"/>
<comment type="caution">
    <text evidence="3">The sequence shown here is derived from an EMBL/GenBank/DDBJ whole genome shotgun (WGS) entry which is preliminary data.</text>
</comment>
<dbReference type="EMBL" id="JXRA01000147">
    <property type="protein sequence ID" value="KIO74692.1"/>
    <property type="molecule type" value="Genomic_DNA"/>
</dbReference>
<dbReference type="RefSeq" id="WP_041886959.1">
    <property type="nucleotide sequence ID" value="NZ_CP157278.1"/>
</dbReference>